<keyword evidence="3" id="KW-1185">Reference proteome</keyword>
<organism evidence="2 3">
    <name type="scientific">Gordonia araii NBRC 100433</name>
    <dbReference type="NCBI Taxonomy" id="1073574"/>
    <lineage>
        <taxon>Bacteria</taxon>
        <taxon>Bacillati</taxon>
        <taxon>Actinomycetota</taxon>
        <taxon>Actinomycetes</taxon>
        <taxon>Mycobacteriales</taxon>
        <taxon>Gordoniaceae</taxon>
        <taxon>Gordonia</taxon>
    </lineage>
</organism>
<proteinExistence type="predicted"/>
<gene>
    <name evidence="2" type="primary">mceF</name>
    <name evidence="2" type="ORF">GOARA_012_00280</name>
</gene>
<dbReference type="InterPro" id="IPR003399">
    <property type="entry name" value="Mce/MlaD"/>
</dbReference>
<dbReference type="EMBL" id="BAEE01000012">
    <property type="protein sequence ID" value="GAB08478.1"/>
    <property type="molecule type" value="Genomic_DNA"/>
</dbReference>
<dbReference type="OrthoDB" id="4371474at2"/>
<dbReference type="PANTHER" id="PTHR33371:SF16">
    <property type="entry name" value="MCE-FAMILY PROTEIN MCE3F"/>
    <property type="match status" value="1"/>
</dbReference>
<evidence type="ECO:0000313" key="3">
    <source>
        <dbReference type="Proteomes" id="UP000035088"/>
    </source>
</evidence>
<accession>G7GY03</accession>
<sequence>MRIARGIAACAVLTVVALVSAAYLAIASLGLDARKSTFGITVAMTQTAGLMDTSPVSMYGMRIGRVTEISVQRDEVHVRVEVDAAQQVPRDAIVVVQNLSPAGEQFLDFRPTRSAGPYLGDGDTVPRSRVADTATVGELLGKVDRLGEMLDPAIVDRLSALLVNGMPDEATIKNLSSIVGYMGATAKDKTDGIRSMFRVAQELDRRLMAINAPEALAPVGRTMRTLTPAMKRVLAGIDGYAAMSRRSDAWDGKVGPFMDRLLSQLNLLLPALGPIAAALTPVSDQLRGIRVNAGAFTDFWGRAFPPGGPMRVQLKVN</sequence>
<dbReference type="InterPro" id="IPR052336">
    <property type="entry name" value="MlaD_Phospholipid_Transporter"/>
</dbReference>
<dbReference type="AlphaFoldDB" id="G7GY03"/>
<name>G7GY03_9ACTN</name>
<dbReference type="GO" id="GO:0005576">
    <property type="term" value="C:extracellular region"/>
    <property type="evidence" value="ECO:0007669"/>
    <property type="project" value="TreeGrafter"/>
</dbReference>
<comment type="caution">
    <text evidence="2">The sequence shown here is derived from an EMBL/GenBank/DDBJ whole genome shotgun (WGS) entry which is preliminary data.</text>
</comment>
<dbReference type="Pfam" id="PF02470">
    <property type="entry name" value="MlaD"/>
    <property type="match status" value="1"/>
</dbReference>
<reference evidence="2 3" key="1">
    <citation type="submission" date="2011-11" db="EMBL/GenBank/DDBJ databases">
        <title>Whole genome shotgun sequence of Gordonia araii NBRC 100433.</title>
        <authorList>
            <person name="Yoshida Y."/>
            <person name="Hosoyama A."/>
            <person name="Tsuchikane K."/>
            <person name="Katsumata H."/>
            <person name="Yamazaki S."/>
            <person name="Fujita N."/>
        </authorList>
    </citation>
    <scope>NUCLEOTIDE SEQUENCE [LARGE SCALE GENOMIC DNA]</scope>
    <source>
        <strain evidence="2 3">NBRC 100433</strain>
    </source>
</reference>
<evidence type="ECO:0000259" key="1">
    <source>
        <dbReference type="Pfam" id="PF02470"/>
    </source>
</evidence>
<dbReference type="PANTHER" id="PTHR33371">
    <property type="entry name" value="INTERMEMBRANE PHOSPHOLIPID TRANSPORT SYSTEM BINDING PROTEIN MLAD-RELATED"/>
    <property type="match status" value="1"/>
</dbReference>
<dbReference type="Proteomes" id="UP000035088">
    <property type="component" value="Unassembled WGS sequence"/>
</dbReference>
<dbReference type="STRING" id="1073574.GOARA_012_00280"/>
<evidence type="ECO:0000313" key="2">
    <source>
        <dbReference type="EMBL" id="GAB08478.1"/>
    </source>
</evidence>
<feature type="domain" description="Mce/MlaD" evidence="1">
    <location>
        <begin position="40"/>
        <end position="111"/>
    </location>
</feature>
<protein>
    <submittedName>
        <fullName evidence="2">Mce family protein</fullName>
    </submittedName>
</protein>